<proteinExistence type="predicted"/>
<evidence type="ECO:0000313" key="3">
    <source>
        <dbReference type="EMBL" id="KAF2140547.1"/>
    </source>
</evidence>
<dbReference type="PROSITE" id="PS01159">
    <property type="entry name" value="WW_DOMAIN_1"/>
    <property type="match status" value="1"/>
</dbReference>
<dbReference type="SMART" id="SM00456">
    <property type="entry name" value="WW"/>
    <property type="match status" value="1"/>
</dbReference>
<dbReference type="Gene3D" id="2.20.70.10">
    <property type="match status" value="1"/>
</dbReference>
<reference evidence="3" key="1">
    <citation type="journal article" date="2020" name="Stud. Mycol.">
        <title>101 Dothideomycetes genomes: a test case for predicting lifestyles and emergence of pathogens.</title>
        <authorList>
            <person name="Haridas S."/>
            <person name="Albert R."/>
            <person name="Binder M."/>
            <person name="Bloem J."/>
            <person name="Labutti K."/>
            <person name="Salamov A."/>
            <person name="Andreopoulos B."/>
            <person name="Baker S."/>
            <person name="Barry K."/>
            <person name="Bills G."/>
            <person name="Bluhm B."/>
            <person name="Cannon C."/>
            <person name="Castanera R."/>
            <person name="Culley D."/>
            <person name="Daum C."/>
            <person name="Ezra D."/>
            <person name="Gonzalez J."/>
            <person name="Henrissat B."/>
            <person name="Kuo A."/>
            <person name="Liang C."/>
            <person name="Lipzen A."/>
            <person name="Lutzoni F."/>
            <person name="Magnuson J."/>
            <person name="Mondo S."/>
            <person name="Nolan M."/>
            <person name="Ohm R."/>
            <person name="Pangilinan J."/>
            <person name="Park H.-J."/>
            <person name="Ramirez L."/>
            <person name="Alfaro M."/>
            <person name="Sun H."/>
            <person name="Tritt A."/>
            <person name="Yoshinaga Y."/>
            <person name="Zwiers L.-H."/>
            <person name="Turgeon B."/>
            <person name="Goodwin S."/>
            <person name="Spatafora J."/>
            <person name="Crous P."/>
            <person name="Grigoriev I."/>
        </authorList>
    </citation>
    <scope>NUCLEOTIDE SEQUENCE</scope>
    <source>
        <strain evidence="3">CBS 121167</strain>
    </source>
</reference>
<keyword evidence="4" id="KW-1185">Reference proteome</keyword>
<sequence>MSFLKKLTKDFEGLMHDKDGQSQGGQESSRGHDQSYYGGPPEHQYGQPPQQHYGQPPQQYGQPQQPYGQPPQQYGQPPQPYGHSPQPYGQPYGAPPSNYSSPAPQGGYGAPPPPPPPAHEPAPLPQGWFSSWDSRRNRAYYFEPGSGRTQWEQPGGPQGYPGEAPRSDFYQEYGHAMPPTGYGQQGGYGQPGYPPPEGSHADNSRAYYGDVEQKEKKKEGHGMGTVLAAGAVGIAGGALVGAAIAHDSDSDEEHRAPPPPPSGDYYPDETRSGSSVSSSDKEELEERREELEEAQEEYDEAYEEAYD</sequence>
<feature type="domain" description="WW" evidence="2">
    <location>
        <begin position="122"/>
        <end position="156"/>
    </location>
</feature>
<feature type="compositionally biased region" description="Basic and acidic residues" evidence="1">
    <location>
        <begin position="279"/>
        <end position="290"/>
    </location>
</feature>
<feature type="compositionally biased region" description="Basic and acidic residues" evidence="1">
    <location>
        <begin position="211"/>
        <end position="221"/>
    </location>
</feature>
<dbReference type="InterPro" id="IPR001202">
    <property type="entry name" value="WW_dom"/>
</dbReference>
<name>A0A6A6BCA0_9PEZI</name>
<feature type="region of interest" description="Disordered" evidence="1">
    <location>
        <begin position="243"/>
        <end position="307"/>
    </location>
</feature>
<evidence type="ECO:0000259" key="2">
    <source>
        <dbReference type="PROSITE" id="PS50020"/>
    </source>
</evidence>
<dbReference type="SUPFAM" id="SSF51045">
    <property type="entry name" value="WW domain"/>
    <property type="match status" value="1"/>
</dbReference>
<dbReference type="AlphaFoldDB" id="A0A6A6BCA0"/>
<dbReference type="Proteomes" id="UP000799438">
    <property type="component" value="Unassembled WGS sequence"/>
</dbReference>
<feature type="compositionally biased region" description="Pro residues" evidence="1">
    <location>
        <begin position="110"/>
        <end position="124"/>
    </location>
</feature>
<feature type="compositionally biased region" description="Acidic residues" evidence="1">
    <location>
        <begin position="291"/>
        <end position="307"/>
    </location>
</feature>
<dbReference type="InterPro" id="IPR036020">
    <property type="entry name" value="WW_dom_sf"/>
</dbReference>
<dbReference type="GeneID" id="54299706"/>
<dbReference type="EMBL" id="ML995489">
    <property type="protein sequence ID" value="KAF2140547.1"/>
    <property type="molecule type" value="Genomic_DNA"/>
</dbReference>
<feature type="compositionally biased region" description="Low complexity" evidence="1">
    <location>
        <begin position="36"/>
        <end position="105"/>
    </location>
</feature>
<accession>A0A6A6BCA0</accession>
<protein>
    <recommendedName>
        <fullName evidence="2">WW domain-containing protein</fullName>
    </recommendedName>
</protein>
<feature type="compositionally biased region" description="Low complexity" evidence="1">
    <location>
        <begin position="152"/>
        <end position="164"/>
    </location>
</feature>
<organism evidence="3 4">
    <name type="scientific">Aplosporella prunicola CBS 121167</name>
    <dbReference type="NCBI Taxonomy" id="1176127"/>
    <lineage>
        <taxon>Eukaryota</taxon>
        <taxon>Fungi</taxon>
        <taxon>Dikarya</taxon>
        <taxon>Ascomycota</taxon>
        <taxon>Pezizomycotina</taxon>
        <taxon>Dothideomycetes</taxon>
        <taxon>Dothideomycetes incertae sedis</taxon>
        <taxon>Botryosphaeriales</taxon>
        <taxon>Aplosporellaceae</taxon>
        <taxon>Aplosporella</taxon>
    </lineage>
</organism>
<dbReference type="RefSeq" id="XP_033396260.1">
    <property type="nucleotide sequence ID" value="XM_033542209.1"/>
</dbReference>
<feature type="compositionally biased region" description="Basic and acidic residues" evidence="1">
    <location>
        <begin position="246"/>
        <end position="256"/>
    </location>
</feature>
<feature type="region of interest" description="Disordered" evidence="1">
    <location>
        <begin position="1"/>
        <end position="222"/>
    </location>
</feature>
<feature type="compositionally biased region" description="Basic and acidic residues" evidence="1">
    <location>
        <begin position="7"/>
        <end position="20"/>
    </location>
</feature>
<gene>
    <name evidence="3" type="ORF">K452DRAFT_299293</name>
</gene>
<evidence type="ECO:0000313" key="4">
    <source>
        <dbReference type="Proteomes" id="UP000799438"/>
    </source>
</evidence>
<evidence type="ECO:0000256" key="1">
    <source>
        <dbReference type="SAM" id="MobiDB-lite"/>
    </source>
</evidence>
<dbReference type="PROSITE" id="PS50020">
    <property type="entry name" value="WW_DOMAIN_2"/>
    <property type="match status" value="1"/>
</dbReference>